<dbReference type="AlphaFoldDB" id="A0AAV4X5A9"/>
<accession>A0AAV4X5A9</accession>
<organism evidence="2 3">
    <name type="scientific">Caerostris extrusa</name>
    <name type="common">Bark spider</name>
    <name type="synonym">Caerostris bankana</name>
    <dbReference type="NCBI Taxonomy" id="172846"/>
    <lineage>
        <taxon>Eukaryota</taxon>
        <taxon>Metazoa</taxon>
        <taxon>Ecdysozoa</taxon>
        <taxon>Arthropoda</taxon>
        <taxon>Chelicerata</taxon>
        <taxon>Arachnida</taxon>
        <taxon>Araneae</taxon>
        <taxon>Araneomorphae</taxon>
        <taxon>Entelegynae</taxon>
        <taxon>Araneoidea</taxon>
        <taxon>Araneidae</taxon>
        <taxon>Caerostris</taxon>
    </lineage>
</organism>
<evidence type="ECO:0000313" key="3">
    <source>
        <dbReference type="Proteomes" id="UP001054945"/>
    </source>
</evidence>
<feature type="region of interest" description="Disordered" evidence="1">
    <location>
        <begin position="61"/>
        <end position="80"/>
    </location>
</feature>
<evidence type="ECO:0000313" key="2">
    <source>
        <dbReference type="EMBL" id="GIY89833.1"/>
    </source>
</evidence>
<protein>
    <submittedName>
        <fullName evidence="2">Uncharacterized protein</fullName>
    </submittedName>
</protein>
<dbReference type="Proteomes" id="UP001054945">
    <property type="component" value="Unassembled WGS sequence"/>
</dbReference>
<dbReference type="EMBL" id="BPLR01017266">
    <property type="protein sequence ID" value="GIY89833.1"/>
    <property type="molecule type" value="Genomic_DNA"/>
</dbReference>
<proteinExistence type="predicted"/>
<sequence length="80" mass="9596">MSRAGRLPQEESCRLHKPIAMWIMALCAEAWQLWAPRSAELKFRWWLVECPGSWGWQGCRKPQHHDAQSQNEPFRQWIHQ</sequence>
<name>A0AAV4X5A9_CAEEX</name>
<evidence type="ECO:0000256" key="1">
    <source>
        <dbReference type="SAM" id="MobiDB-lite"/>
    </source>
</evidence>
<feature type="compositionally biased region" description="Polar residues" evidence="1">
    <location>
        <begin position="68"/>
        <end position="80"/>
    </location>
</feature>
<reference evidence="2 3" key="1">
    <citation type="submission" date="2021-06" db="EMBL/GenBank/DDBJ databases">
        <title>Caerostris extrusa draft genome.</title>
        <authorList>
            <person name="Kono N."/>
            <person name="Arakawa K."/>
        </authorList>
    </citation>
    <scope>NUCLEOTIDE SEQUENCE [LARGE SCALE GENOMIC DNA]</scope>
</reference>
<gene>
    <name evidence="2" type="ORF">CEXT_114571</name>
</gene>
<keyword evidence="3" id="KW-1185">Reference proteome</keyword>
<comment type="caution">
    <text evidence="2">The sequence shown here is derived from an EMBL/GenBank/DDBJ whole genome shotgun (WGS) entry which is preliminary data.</text>
</comment>